<dbReference type="RefSeq" id="WP_187658541.1">
    <property type="nucleotide sequence ID" value="NZ_JACSOD020000350.1"/>
</dbReference>
<name>A0ABS2CUZ7_9FLAO</name>
<accession>A0ABS2CUZ7</accession>
<proteinExistence type="predicted"/>
<sequence>MKKEILIMLMILFVNQNFSNTLKMEYFIYKDKKIEYLYNKSINKNDLCKLFIKSTKNEINFYNYFNKCIKQKKIKNTDIFTLVISDDYKGQEEDIVTKFIIHIQQKYKLIDKKIDVFSNADFFKLYNEEQKRINELKKNHIKKRRELALAQKKETDSNKLKIIKAEIKELKIIQTKNLDNLNSINSLTIVKNETSFCDFL</sequence>
<keyword evidence="3" id="KW-1185">Reference proteome</keyword>
<keyword evidence="1" id="KW-0175">Coiled coil</keyword>
<feature type="coiled-coil region" evidence="1">
    <location>
        <begin position="119"/>
        <end position="153"/>
    </location>
</feature>
<evidence type="ECO:0000313" key="3">
    <source>
        <dbReference type="Proteomes" id="UP000759529"/>
    </source>
</evidence>
<evidence type="ECO:0000313" key="2">
    <source>
        <dbReference type="EMBL" id="MBM6497980.1"/>
    </source>
</evidence>
<organism evidence="2 3">
    <name type="scientific">Flavobacterium macrobrachii</name>
    <dbReference type="NCBI Taxonomy" id="591204"/>
    <lineage>
        <taxon>Bacteria</taxon>
        <taxon>Pseudomonadati</taxon>
        <taxon>Bacteroidota</taxon>
        <taxon>Flavobacteriia</taxon>
        <taxon>Flavobacteriales</taxon>
        <taxon>Flavobacteriaceae</taxon>
        <taxon>Flavobacterium</taxon>
    </lineage>
</organism>
<dbReference type="EMBL" id="JACSOD020000350">
    <property type="protein sequence ID" value="MBM6497980.1"/>
    <property type="molecule type" value="Genomic_DNA"/>
</dbReference>
<reference evidence="2 3" key="1">
    <citation type="submission" date="2021-02" db="EMBL/GenBank/DDBJ databases">
        <authorList>
            <person name="Jung H.S."/>
            <person name="Chun B.H."/>
            <person name="Jeon C.O."/>
        </authorList>
    </citation>
    <scope>NUCLEOTIDE SEQUENCE [LARGE SCALE GENOMIC DNA]</scope>
    <source>
        <strain evidence="2 3">LMG 25203</strain>
    </source>
</reference>
<comment type="caution">
    <text evidence="2">The sequence shown here is derived from an EMBL/GenBank/DDBJ whole genome shotgun (WGS) entry which is preliminary data.</text>
</comment>
<gene>
    <name evidence="2" type="ORF">H9X54_001515</name>
</gene>
<dbReference type="Proteomes" id="UP000759529">
    <property type="component" value="Unassembled WGS sequence"/>
</dbReference>
<evidence type="ECO:0000256" key="1">
    <source>
        <dbReference type="SAM" id="Coils"/>
    </source>
</evidence>
<protein>
    <submittedName>
        <fullName evidence="2">Uncharacterized protein</fullName>
    </submittedName>
</protein>